<proteinExistence type="predicted"/>
<evidence type="ECO:0000313" key="3">
    <source>
        <dbReference type="Proteomes" id="UP000320762"/>
    </source>
</evidence>
<dbReference type="GO" id="GO:0005524">
    <property type="term" value="F:ATP binding"/>
    <property type="evidence" value="ECO:0007669"/>
    <property type="project" value="InterPro"/>
</dbReference>
<dbReference type="SUPFAM" id="SSF56112">
    <property type="entry name" value="Protein kinase-like (PK-like)"/>
    <property type="match status" value="1"/>
</dbReference>
<dbReference type="EMBL" id="VDMD01000001">
    <property type="protein sequence ID" value="TRM69610.1"/>
    <property type="molecule type" value="Genomic_DNA"/>
</dbReference>
<dbReference type="STRING" id="97359.A0A550CXT9"/>
<sequence>MPGPNIGRMEQFWVDHYAFLERRGYRLRPRYDPVHLPIRERVKWYQSSPSYPEDEITTLRPAVLDAVRTVDGLTVVLRKATTWSDEVPILQRLNDLHSDPRNRTVPILDTILLPDSDEHVLLVIPLLHSYYDPPFTSPAQVVQALLQLLEAMQFLHENDVAHSLVRDFCTNNLMLDPSELFPEGFHVARPYLSRDGQTLGVNFRNRPDVSPVRYFVIDFGLATHLPYRSGWVTTGVFGADKTVPELSWETPYDPFKVDIYQFGRVIMCDMIEVYNGLEFLRPLAEEMTRKDPDRRPDVTTSLALLREIAMHLPAAELQRDIWPVNHTIMLGFTSRPRRSCCG</sequence>
<dbReference type="Gene3D" id="1.10.510.10">
    <property type="entry name" value="Transferase(Phosphotransferase) domain 1"/>
    <property type="match status" value="1"/>
</dbReference>
<dbReference type="GO" id="GO:0004672">
    <property type="term" value="F:protein kinase activity"/>
    <property type="evidence" value="ECO:0007669"/>
    <property type="project" value="InterPro"/>
</dbReference>
<name>A0A550CXT9_9AGAR</name>
<dbReference type="PROSITE" id="PS50011">
    <property type="entry name" value="PROTEIN_KINASE_DOM"/>
    <property type="match status" value="1"/>
</dbReference>
<organism evidence="2 3">
    <name type="scientific">Schizophyllum amplum</name>
    <dbReference type="NCBI Taxonomy" id="97359"/>
    <lineage>
        <taxon>Eukaryota</taxon>
        <taxon>Fungi</taxon>
        <taxon>Dikarya</taxon>
        <taxon>Basidiomycota</taxon>
        <taxon>Agaricomycotina</taxon>
        <taxon>Agaricomycetes</taxon>
        <taxon>Agaricomycetidae</taxon>
        <taxon>Agaricales</taxon>
        <taxon>Schizophyllaceae</taxon>
        <taxon>Schizophyllum</taxon>
    </lineage>
</organism>
<dbReference type="Proteomes" id="UP000320762">
    <property type="component" value="Unassembled WGS sequence"/>
</dbReference>
<dbReference type="InterPro" id="IPR000719">
    <property type="entry name" value="Prot_kinase_dom"/>
</dbReference>
<protein>
    <recommendedName>
        <fullName evidence="1">Protein kinase domain-containing protein</fullName>
    </recommendedName>
</protein>
<keyword evidence="3" id="KW-1185">Reference proteome</keyword>
<evidence type="ECO:0000313" key="2">
    <source>
        <dbReference type="EMBL" id="TRM69610.1"/>
    </source>
</evidence>
<feature type="domain" description="Protein kinase" evidence="1">
    <location>
        <begin position="36"/>
        <end position="342"/>
    </location>
</feature>
<gene>
    <name evidence="2" type="ORF">BD626DRAFT_533207</name>
</gene>
<dbReference type="AlphaFoldDB" id="A0A550CXT9"/>
<comment type="caution">
    <text evidence="2">The sequence shown here is derived from an EMBL/GenBank/DDBJ whole genome shotgun (WGS) entry which is preliminary data.</text>
</comment>
<accession>A0A550CXT9</accession>
<reference evidence="2 3" key="1">
    <citation type="journal article" date="2019" name="New Phytol.">
        <title>Comparative genomics reveals unique wood-decay strategies and fruiting body development in the Schizophyllaceae.</title>
        <authorList>
            <person name="Almasi E."/>
            <person name="Sahu N."/>
            <person name="Krizsan K."/>
            <person name="Balint B."/>
            <person name="Kovacs G.M."/>
            <person name="Kiss B."/>
            <person name="Cseklye J."/>
            <person name="Drula E."/>
            <person name="Henrissat B."/>
            <person name="Nagy I."/>
            <person name="Chovatia M."/>
            <person name="Adam C."/>
            <person name="LaButti K."/>
            <person name="Lipzen A."/>
            <person name="Riley R."/>
            <person name="Grigoriev I.V."/>
            <person name="Nagy L.G."/>
        </authorList>
    </citation>
    <scope>NUCLEOTIDE SEQUENCE [LARGE SCALE GENOMIC DNA]</scope>
    <source>
        <strain evidence="2 3">NL-1724</strain>
    </source>
</reference>
<dbReference type="InterPro" id="IPR011009">
    <property type="entry name" value="Kinase-like_dom_sf"/>
</dbReference>
<dbReference type="OrthoDB" id="5987198at2759"/>
<evidence type="ECO:0000259" key="1">
    <source>
        <dbReference type="PROSITE" id="PS50011"/>
    </source>
</evidence>